<dbReference type="PROSITE" id="PS50089">
    <property type="entry name" value="ZF_RING_2"/>
    <property type="match status" value="1"/>
</dbReference>
<evidence type="ECO:0000256" key="4">
    <source>
        <dbReference type="PROSITE-ProRule" id="PRU00175"/>
    </source>
</evidence>
<feature type="domain" description="RING-type" evidence="5">
    <location>
        <begin position="105"/>
        <end position="152"/>
    </location>
</feature>
<dbReference type="InterPro" id="IPR017907">
    <property type="entry name" value="Znf_RING_CS"/>
</dbReference>
<name>A0A9Q1E1Q8_CONCO</name>
<keyword evidence="2 4" id="KW-0863">Zinc-finger</keyword>
<gene>
    <name evidence="6" type="ORF">COCON_G00006800</name>
</gene>
<protein>
    <recommendedName>
        <fullName evidence="5">RING-type domain-containing protein</fullName>
    </recommendedName>
</protein>
<dbReference type="PROSITE" id="PS00518">
    <property type="entry name" value="ZF_RING_1"/>
    <property type="match status" value="1"/>
</dbReference>
<dbReference type="InterPro" id="IPR013083">
    <property type="entry name" value="Znf_RING/FYVE/PHD"/>
</dbReference>
<evidence type="ECO:0000256" key="2">
    <source>
        <dbReference type="ARBA" id="ARBA00022771"/>
    </source>
</evidence>
<evidence type="ECO:0000256" key="1">
    <source>
        <dbReference type="ARBA" id="ARBA00022723"/>
    </source>
</evidence>
<proteinExistence type="predicted"/>
<evidence type="ECO:0000313" key="7">
    <source>
        <dbReference type="Proteomes" id="UP001152803"/>
    </source>
</evidence>
<dbReference type="SMART" id="SM00184">
    <property type="entry name" value="RING"/>
    <property type="match status" value="1"/>
</dbReference>
<dbReference type="InterPro" id="IPR001841">
    <property type="entry name" value="Znf_RING"/>
</dbReference>
<evidence type="ECO:0000256" key="3">
    <source>
        <dbReference type="ARBA" id="ARBA00022833"/>
    </source>
</evidence>
<keyword evidence="7" id="KW-1185">Reference proteome</keyword>
<dbReference type="Gene3D" id="3.30.40.10">
    <property type="entry name" value="Zinc/RING finger domain, C3HC4 (zinc finger)"/>
    <property type="match status" value="1"/>
</dbReference>
<dbReference type="GO" id="GO:0008270">
    <property type="term" value="F:zinc ion binding"/>
    <property type="evidence" value="ECO:0007669"/>
    <property type="project" value="UniProtKB-KW"/>
</dbReference>
<dbReference type="SUPFAM" id="SSF57850">
    <property type="entry name" value="RING/U-box"/>
    <property type="match status" value="1"/>
</dbReference>
<accession>A0A9Q1E1Q8</accession>
<organism evidence="6 7">
    <name type="scientific">Conger conger</name>
    <name type="common">Conger eel</name>
    <name type="synonym">Muraena conger</name>
    <dbReference type="NCBI Taxonomy" id="82655"/>
    <lineage>
        <taxon>Eukaryota</taxon>
        <taxon>Metazoa</taxon>
        <taxon>Chordata</taxon>
        <taxon>Craniata</taxon>
        <taxon>Vertebrata</taxon>
        <taxon>Euteleostomi</taxon>
        <taxon>Actinopterygii</taxon>
        <taxon>Neopterygii</taxon>
        <taxon>Teleostei</taxon>
        <taxon>Anguilliformes</taxon>
        <taxon>Congridae</taxon>
        <taxon>Conger</taxon>
    </lineage>
</organism>
<comment type="caution">
    <text evidence="6">The sequence shown here is derived from an EMBL/GenBank/DDBJ whole genome shotgun (WGS) entry which is preliminary data.</text>
</comment>
<dbReference type="Proteomes" id="UP001152803">
    <property type="component" value="Unassembled WGS sequence"/>
</dbReference>
<keyword evidence="1" id="KW-0479">Metal-binding</keyword>
<dbReference type="EMBL" id="JAFJMO010000001">
    <property type="protein sequence ID" value="KAJ8288021.1"/>
    <property type="molecule type" value="Genomic_DNA"/>
</dbReference>
<evidence type="ECO:0000259" key="5">
    <source>
        <dbReference type="PROSITE" id="PS50089"/>
    </source>
</evidence>
<keyword evidence="3" id="KW-0862">Zinc</keyword>
<reference evidence="6" key="1">
    <citation type="journal article" date="2023" name="Science">
        <title>Genome structures resolve the early diversification of teleost fishes.</title>
        <authorList>
            <person name="Parey E."/>
            <person name="Louis A."/>
            <person name="Montfort J."/>
            <person name="Bouchez O."/>
            <person name="Roques C."/>
            <person name="Iampietro C."/>
            <person name="Lluch J."/>
            <person name="Castinel A."/>
            <person name="Donnadieu C."/>
            <person name="Desvignes T."/>
            <person name="Floi Bucao C."/>
            <person name="Jouanno E."/>
            <person name="Wen M."/>
            <person name="Mejri S."/>
            <person name="Dirks R."/>
            <person name="Jansen H."/>
            <person name="Henkel C."/>
            <person name="Chen W.J."/>
            <person name="Zahm M."/>
            <person name="Cabau C."/>
            <person name="Klopp C."/>
            <person name="Thompson A.W."/>
            <person name="Robinson-Rechavi M."/>
            <person name="Braasch I."/>
            <person name="Lecointre G."/>
            <person name="Bobe J."/>
            <person name="Postlethwait J.H."/>
            <person name="Berthelot C."/>
            <person name="Roest Crollius H."/>
            <person name="Guiguen Y."/>
        </authorList>
    </citation>
    <scope>NUCLEOTIDE SEQUENCE</scope>
    <source>
        <strain evidence="6">Concon-B</strain>
    </source>
</reference>
<evidence type="ECO:0000313" key="6">
    <source>
        <dbReference type="EMBL" id="KAJ8288021.1"/>
    </source>
</evidence>
<dbReference type="OrthoDB" id="5588846at2759"/>
<dbReference type="AlphaFoldDB" id="A0A9Q1E1Q8"/>
<sequence>MPMSDRSTTLNTVACEKSIIWRQLNTGHPVLDVIVDVDDQSVTGTIMKSNNMTLLWRIFSTFTFDCLRRASYSAQRSPPNPKATRSASFESSSLSSSQGIESVHCQWCISFDVRLKRLSCGHFYCDTCADHIVNLAFEDIEGLSDYPCPMCKSIHQLGSLTTPLGMGTPLVTPVEILKRQVIREEGYGH</sequence>